<protein>
    <recommendedName>
        <fullName evidence="14">Protein kinase domain-containing protein</fullName>
    </recommendedName>
</protein>
<keyword evidence="7" id="KW-0418">Kinase</keyword>
<accession>A0A6A6K5T8</accession>
<evidence type="ECO:0000313" key="16">
    <source>
        <dbReference type="Proteomes" id="UP000467840"/>
    </source>
</evidence>
<keyword evidence="5" id="KW-0732">Signal</keyword>
<dbReference type="Gene3D" id="2.60.120.430">
    <property type="entry name" value="Galactose-binding lectin"/>
    <property type="match status" value="1"/>
</dbReference>
<evidence type="ECO:0000256" key="8">
    <source>
        <dbReference type="ARBA" id="ARBA00022840"/>
    </source>
</evidence>
<comment type="caution">
    <text evidence="15">The sequence shown here is derived from an EMBL/GenBank/DDBJ whole genome shotgun (WGS) entry which is preliminary data.</text>
</comment>
<dbReference type="FunFam" id="3.30.200.20:FF:000039">
    <property type="entry name" value="receptor-like protein kinase FERONIA"/>
    <property type="match status" value="1"/>
</dbReference>
<reference evidence="15 16" key="1">
    <citation type="journal article" date="2020" name="Mol. Plant">
        <title>The Chromosome-Based Rubber Tree Genome Provides New Insights into Spurge Genome Evolution and Rubber Biosynthesis.</title>
        <authorList>
            <person name="Liu J."/>
            <person name="Shi C."/>
            <person name="Shi C.C."/>
            <person name="Li W."/>
            <person name="Zhang Q.J."/>
            <person name="Zhang Y."/>
            <person name="Li K."/>
            <person name="Lu H.F."/>
            <person name="Shi C."/>
            <person name="Zhu S.T."/>
            <person name="Xiao Z.Y."/>
            <person name="Nan H."/>
            <person name="Yue Y."/>
            <person name="Zhu X.G."/>
            <person name="Wu Y."/>
            <person name="Hong X.N."/>
            <person name="Fan G.Y."/>
            <person name="Tong Y."/>
            <person name="Zhang D."/>
            <person name="Mao C.L."/>
            <person name="Liu Y.L."/>
            <person name="Hao S.J."/>
            <person name="Liu W.Q."/>
            <person name="Lv M.Q."/>
            <person name="Zhang H.B."/>
            <person name="Liu Y."/>
            <person name="Hu-Tang G.R."/>
            <person name="Wang J.P."/>
            <person name="Wang J.H."/>
            <person name="Sun Y.H."/>
            <person name="Ni S.B."/>
            <person name="Chen W.B."/>
            <person name="Zhang X.C."/>
            <person name="Jiao Y.N."/>
            <person name="Eichler E.E."/>
            <person name="Li G.H."/>
            <person name="Liu X."/>
            <person name="Gao L.Z."/>
        </authorList>
    </citation>
    <scope>NUCLEOTIDE SEQUENCE [LARGE SCALE GENOMIC DNA]</scope>
    <source>
        <strain evidence="16">cv. GT1</strain>
        <tissue evidence="15">Leaf</tissue>
    </source>
</reference>
<evidence type="ECO:0000256" key="10">
    <source>
        <dbReference type="ARBA" id="ARBA00023136"/>
    </source>
</evidence>
<dbReference type="PANTHER" id="PTHR27003:SF398">
    <property type="entry name" value="PROTEIN KINASE DOMAIN-CONTAINING PROTEIN"/>
    <property type="match status" value="1"/>
</dbReference>
<gene>
    <name evidence="15" type="ORF">GH714_015150</name>
</gene>
<dbReference type="InterPro" id="IPR045272">
    <property type="entry name" value="ANXUR1/2-like"/>
</dbReference>
<proteinExistence type="predicted"/>
<evidence type="ECO:0000256" key="3">
    <source>
        <dbReference type="ARBA" id="ARBA00022679"/>
    </source>
</evidence>
<dbReference type="Proteomes" id="UP000467840">
    <property type="component" value="Chromosome 12"/>
</dbReference>
<feature type="transmembrane region" description="Helical" evidence="13">
    <location>
        <begin position="127"/>
        <end position="150"/>
    </location>
</feature>
<evidence type="ECO:0000313" key="15">
    <source>
        <dbReference type="EMBL" id="KAF2283775.1"/>
    </source>
</evidence>
<keyword evidence="16" id="KW-1185">Reference proteome</keyword>
<keyword evidence="3" id="KW-0808">Transferase</keyword>
<keyword evidence="9 13" id="KW-1133">Transmembrane helix</keyword>
<dbReference type="SUPFAM" id="SSF56112">
    <property type="entry name" value="Protein kinase-like (PK-like)"/>
    <property type="match status" value="1"/>
</dbReference>
<evidence type="ECO:0000256" key="1">
    <source>
        <dbReference type="ARBA" id="ARBA00004479"/>
    </source>
</evidence>
<dbReference type="PANTHER" id="PTHR27003">
    <property type="entry name" value="OS07G0166700 PROTEIN"/>
    <property type="match status" value="1"/>
</dbReference>
<dbReference type="GO" id="GO:0005524">
    <property type="term" value="F:ATP binding"/>
    <property type="evidence" value="ECO:0007669"/>
    <property type="project" value="UniProtKB-UniRule"/>
</dbReference>
<dbReference type="PROSITE" id="PS50011">
    <property type="entry name" value="PROTEIN_KINASE_DOM"/>
    <property type="match status" value="1"/>
</dbReference>
<evidence type="ECO:0000256" key="2">
    <source>
        <dbReference type="ARBA" id="ARBA00022527"/>
    </source>
</evidence>
<dbReference type="GO" id="GO:0004714">
    <property type="term" value="F:transmembrane receptor protein tyrosine kinase activity"/>
    <property type="evidence" value="ECO:0007669"/>
    <property type="project" value="InterPro"/>
</dbReference>
<keyword evidence="6 12" id="KW-0547">Nucleotide-binding</keyword>
<feature type="binding site" evidence="12">
    <location>
        <position position="239"/>
    </location>
    <ligand>
        <name>ATP</name>
        <dbReference type="ChEBI" id="CHEBI:30616"/>
    </ligand>
</feature>
<dbReference type="InterPro" id="IPR000719">
    <property type="entry name" value="Prot_kinase_dom"/>
</dbReference>
<evidence type="ECO:0000256" key="12">
    <source>
        <dbReference type="PROSITE-ProRule" id="PRU10141"/>
    </source>
</evidence>
<sequence length="472" mass="52526">MNISSDGPSNTFNITWSFNVSKNARHFVRVHFCDIISKTLGVLVFNLFIYSNFSIVIDPYDKTGQLAAPFYFDFVVDSDDSGVMNFSIGPRANSDEKTAFLNGLEIMQIVGESGSVSGTHKPKKTRIFVVVGSIVGGLGLIGILAVVIGLCLRYRKPKTVENWEWSPVAVHRRGSSHNRMPEGSVIGSRVPDLNLGLKIPFAEIQFATNNFDAKMIVGKGGFGHVFRGTLRNGIKVAVKRSQPGSGQGLSEFQTEIMVLSKIRHRHLVSLIGYCDEMSEMILVYEFMEKGTLRDHLYNSVCLPYPGGKGLKFALVQQRVFTISIEVLLGAINILLPREQVNLAEWGMICKKNGTLEQIVDPSIKSQINPNSLRKFAEIAEKCLQEYGADRPAMGDVQWDLEYALQLQQTATWREPHEDSATDASAMLGLPNIQRFPTLSMSVEKDDMPILREDSANIWASEVFSQLRIDDAR</sequence>
<dbReference type="Gene3D" id="1.10.510.10">
    <property type="entry name" value="Transferase(Phosphotransferase) domain 1"/>
    <property type="match status" value="1"/>
</dbReference>
<dbReference type="AlphaFoldDB" id="A0A6A6K5T8"/>
<feature type="domain" description="Protein kinase" evidence="14">
    <location>
        <begin position="211"/>
        <end position="472"/>
    </location>
</feature>
<evidence type="ECO:0000256" key="7">
    <source>
        <dbReference type="ARBA" id="ARBA00022777"/>
    </source>
</evidence>
<dbReference type="PROSITE" id="PS00107">
    <property type="entry name" value="PROTEIN_KINASE_ATP"/>
    <property type="match status" value="1"/>
</dbReference>
<dbReference type="InterPro" id="IPR001245">
    <property type="entry name" value="Ser-Thr/Tyr_kinase_cat_dom"/>
</dbReference>
<evidence type="ECO:0000256" key="5">
    <source>
        <dbReference type="ARBA" id="ARBA00022729"/>
    </source>
</evidence>
<dbReference type="EMBL" id="JAAGAX010000018">
    <property type="protein sequence ID" value="KAF2283775.1"/>
    <property type="molecule type" value="Genomic_DNA"/>
</dbReference>
<dbReference type="InterPro" id="IPR017441">
    <property type="entry name" value="Protein_kinase_ATP_BS"/>
</dbReference>
<dbReference type="Pfam" id="PF12819">
    <property type="entry name" value="Malectin_like"/>
    <property type="match status" value="1"/>
</dbReference>
<keyword evidence="10 13" id="KW-0472">Membrane</keyword>
<dbReference type="InterPro" id="IPR024788">
    <property type="entry name" value="Malectin-like_Carb-bd_dom"/>
</dbReference>
<dbReference type="GO" id="GO:0009506">
    <property type="term" value="C:plasmodesma"/>
    <property type="evidence" value="ECO:0007669"/>
    <property type="project" value="TreeGrafter"/>
</dbReference>
<dbReference type="Pfam" id="PF07714">
    <property type="entry name" value="PK_Tyr_Ser-Thr"/>
    <property type="match status" value="1"/>
</dbReference>
<keyword evidence="8 12" id="KW-0067">ATP-binding</keyword>
<keyword evidence="4 13" id="KW-0812">Transmembrane</keyword>
<evidence type="ECO:0000259" key="14">
    <source>
        <dbReference type="PROSITE" id="PS50011"/>
    </source>
</evidence>
<keyword evidence="2" id="KW-0723">Serine/threonine-protein kinase</keyword>
<evidence type="ECO:0000256" key="4">
    <source>
        <dbReference type="ARBA" id="ARBA00022692"/>
    </source>
</evidence>
<comment type="subcellular location">
    <subcellularLocation>
        <location evidence="1">Membrane</location>
        <topology evidence="1">Single-pass type I membrane protein</topology>
    </subcellularLocation>
</comment>
<dbReference type="InterPro" id="IPR011009">
    <property type="entry name" value="Kinase-like_dom_sf"/>
</dbReference>
<evidence type="ECO:0000256" key="11">
    <source>
        <dbReference type="ARBA" id="ARBA00023180"/>
    </source>
</evidence>
<dbReference type="GO" id="GO:0005886">
    <property type="term" value="C:plasma membrane"/>
    <property type="evidence" value="ECO:0007669"/>
    <property type="project" value="TreeGrafter"/>
</dbReference>
<evidence type="ECO:0000256" key="13">
    <source>
        <dbReference type="SAM" id="Phobius"/>
    </source>
</evidence>
<evidence type="ECO:0000256" key="9">
    <source>
        <dbReference type="ARBA" id="ARBA00022989"/>
    </source>
</evidence>
<name>A0A6A6K5T8_HEVBR</name>
<organism evidence="15 16">
    <name type="scientific">Hevea brasiliensis</name>
    <name type="common">Para rubber tree</name>
    <name type="synonym">Siphonia brasiliensis</name>
    <dbReference type="NCBI Taxonomy" id="3981"/>
    <lineage>
        <taxon>Eukaryota</taxon>
        <taxon>Viridiplantae</taxon>
        <taxon>Streptophyta</taxon>
        <taxon>Embryophyta</taxon>
        <taxon>Tracheophyta</taxon>
        <taxon>Spermatophyta</taxon>
        <taxon>Magnoliopsida</taxon>
        <taxon>eudicotyledons</taxon>
        <taxon>Gunneridae</taxon>
        <taxon>Pentapetalae</taxon>
        <taxon>rosids</taxon>
        <taxon>fabids</taxon>
        <taxon>Malpighiales</taxon>
        <taxon>Euphorbiaceae</taxon>
        <taxon>Crotonoideae</taxon>
        <taxon>Micrandreae</taxon>
        <taxon>Hevea</taxon>
    </lineage>
</organism>
<evidence type="ECO:0000256" key="6">
    <source>
        <dbReference type="ARBA" id="ARBA00022741"/>
    </source>
</evidence>
<keyword evidence="11" id="KW-0325">Glycoprotein</keyword>
<dbReference type="GO" id="GO:0004674">
    <property type="term" value="F:protein serine/threonine kinase activity"/>
    <property type="evidence" value="ECO:0007669"/>
    <property type="project" value="UniProtKB-KW"/>
</dbReference>
<dbReference type="Gene3D" id="3.30.200.20">
    <property type="entry name" value="Phosphorylase Kinase, domain 1"/>
    <property type="match status" value="1"/>
</dbReference>